<organism evidence="2 3">
    <name type="scientific">Mycolicibacterium goodii</name>
    <name type="common">Mycobacterium goodii</name>
    <dbReference type="NCBI Taxonomy" id="134601"/>
    <lineage>
        <taxon>Bacteria</taxon>
        <taxon>Bacillati</taxon>
        <taxon>Actinomycetota</taxon>
        <taxon>Actinomycetes</taxon>
        <taxon>Mycobacteriales</taxon>
        <taxon>Mycobacteriaceae</taxon>
        <taxon>Mycolicibacterium</taxon>
    </lineage>
</organism>
<dbReference type="AlphaFoldDB" id="A0A0K0X8K4"/>
<dbReference type="Gene3D" id="3.40.190.10">
    <property type="entry name" value="Periplasmic binding protein-like II"/>
    <property type="match status" value="1"/>
</dbReference>
<dbReference type="STRING" id="134601.AFA91_19255"/>
<dbReference type="Gene3D" id="3.10.105.10">
    <property type="entry name" value="Dipeptide-binding Protein, Domain 3"/>
    <property type="match status" value="1"/>
</dbReference>
<dbReference type="GO" id="GO:1904680">
    <property type="term" value="F:peptide transmembrane transporter activity"/>
    <property type="evidence" value="ECO:0007669"/>
    <property type="project" value="TreeGrafter"/>
</dbReference>
<proteinExistence type="predicted"/>
<dbReference type="PANTHER" id="PTHR30290">
    <property type="entry name" value="PERIPLASMIC BINDING COMPONENT OF ABC TRANSPORTER"/>
    <property type="match status" value="1"/>
</dbReference>
<accession>A0A0K0X8K4</accession>
<dbReference type="InterPro" id="IPR030678">
    <property type="entry name" value="Peptide/Ni-bd"/>
</dbReference>
<dbReference type="KEGG" id="mgo:AFA91_19255"/>
<dbReference type="Pfam" id="PF00496">
    <property type="entry name" value="SBP_bac_5"/>
    <property type="match status" value="1"/>
</dbReference>
<dbReference type="InterPro" id="IPR039424">
    <property type="entry name" value="SBP_5"/>
</dbReference>
<dbReference type="GO" id="GO:0015833">
    <property type="term" value="P:peptide transport"/>
    <property type="evidence" value="ECO:0007669"/>
    <property type="project" value="TreeGrafter"/>
</dbReference>
<dbReference type="InterPro" id="IPR000914">
    <property type="entry name" value="SBP_5_dom"/>
</dbReference>
<protein>
    <recommendedName>
        <fullName evidence="1">Solute-binding protein family 5 domain-containing protein</fullName>
    </recommendedName>
</protein>
<dbReference type="PATRIC" id="fig|134601.6.peg.3983"/>
<evidence type="ECO:0000313" key="3">
    <source>
        <dbReference type="Proteomes" id="UP000062255"/>
    </source>
</evidence>
<dbReference type="GO" id="GO:0042597">
    <property type="term" value="C:periplasmic space"/>
    <property type="evidence" value="ECO:0007669"/>
    <property type="project" value="UniProtKB-ARBA"/>
</dbReference>
<dbReference type="EMBL" id="CP012150">
    <property type="protein sequence ID" value="AKS33682.1"/>
    <property type="molecule type" value="Genomic_DNA"/>
</dbReference>
<reference evidence="2 3" key="1">
    <citation type="submission" date="2015-07" db="EMBL/GenBank/DDBJ databases">
        <title>Complete genome sequence of Mycobacterium goodii X7B, a facultative thermophilic biodesulfurizing bacterium.</title>
        <authorList>
            <person name="Yu B."/>
            <person name="Li F."/>
            <person name="Xu P."/>
        </authorList>
    </citation>
    <scope>NUCLEOTIDE SEQUENCE [LARGE SCALE GENOMIC DNA]</scope>
    <source>
        <strain evidence="2 3">X7B</strain>
    </source>
</reference>
<gene>
    <name evidence="2" type="ORF">AFA91_19255</name>
</gene>
<name>A0A0K0X8K4_MYCGD</name>
<evidence type="ECO:0000259" key="1">
    <source>
        <dbReference type="Pfam" id="PF00496"/>
    </source>
</evidence>
<dbReference type="SUPFAM" id="SSF53850">
    <property type="entry name" value="Periplasmic binding protein-like II"/>
    <property type="match status" value="1"/>
</dbReference>
<dbReference type="GO" id="GO:0043190">
    <property type="term" value="C:ATP-binding cassette (ABC) transporter complex"/>
    <property type="evidence" value="ECO:0007669"/>
    <property type="project" value="InterPro"/>
</dbReference>
<feature type="domain" description="Solute-binding protein family 5" evidence="1">
    <location>
        <begin position="20"/>
        <end position="364"/>
    </location>
</feature>
<dbReference type="CDD" id="cd00995">
    <property type="entry name" value="PBP2_NikA_DppA_OppA_like"/>
    <property type="match status" value="1"/>
</dbReference>
<dbReference type="Proteomes" id="UP000062255">
    <property type="component" value="Chromosome"/>
</dbReference>
<sequence>MRVAKYLMWDSLLEIGLNSEIAPGVAESWELSPDGRTWTFNIRHGITFHNGEELAADDVKFSLDRMMAPEAATGDSTLAREQIDNVAVVDADTVAIHTKGVQSGLPYLLSPHQSVIGIVMPKDYLLNEGGPTFEQQRELMERAPIGSGPFRFVSRRAGDAVSFESLDHHWRHTPAIKRVEILRVSEEATQVSMLQSGEVDVITVSPDQAAPLKAAGMEIRTVENSGEIGMFFPGSWREASRTEPAGNPDVRRALSLAINRQEIIDSVLAGYADLKTTPFNTSPATESIDEGYFRDWAAQANAYDPEQARELLTNAGYPNGFELQLFSYARPGVPGLSQIAEIVAAQWAQVGVTANIVPTDYNSYRPHFVNIDPGDTFNAGDANIHGAATRFDVIGAFAAYVREEGGAVQSVKDPELEALVDRAAATLDEGERRNLVQQAYQRFLDTWTVLEIASTDAVFAVNPETVGPWSTIRAYPFLGRTFETIQVPGAPGSS</sequence>
<dbReference type="PIRSF" id="PIRSF002741">
    <property type="entry name" value="MppA"/>
    <property type="match status" value="1"/>
</dbReference>
<evidence type="ECO:0000313" key="2">
    <source>
        <dbReference type="EMBL" id="AKS33682.1"/>
    </source>
</evidence>